<dbReference type="Proteomes" id="UP000714380">
    <property type="component" value="Unassembled WGS sequence"/>
</dbReference>
<name>A0ABS7ZTW2_9GAMM</name>
<dbReference type="RefSeq" id="WP_225674526.1">
    <property type="nucleotide sequence ID" value="NZ_JAEDAH010000050.1"/>
</dbReference>
<sequence>MSNARIVKKQHTRLLAEFFVDVSQDAEWEKKLQALQIEDKIDTSEAGFPAEFLEFFPEAETQKLQYCIERVNLEDVPRAASCWWPIEENTHYYMAYPAQFPQATIYMAIDFHGDHADCCGE</sequence>
<accession>A0ABS7ZTW2</accession>
<dbReference type="EMBL" id="JAEDAH010000050">
    <property type="protein sequence ID" value="MCA6063990.1"/>
    <property type="molecule type" value="Genomic_DNA"/>
</dbReference>
<gene>
    <name evidence="1" type="ORF">I9W95_10250</name>
</gene>
<evidence type="ECO:0000313" key="2">
    <source>
        <dbReference type="Proteomes" id="UP000714380"/>
    </source>
</evidence>
<keyword evidence="2" id="KW-1185">Reference proteome</keyword>
<comment type="caution">
    <text evidence="1">The sequence shown here is derived from an EMBL/GenBank/DDBJ whole genome shotgun (WGS) entry which is preliminary data.</text>
</comment>
<protein>
    <submittedName>
        <fullName evidence="1">Uncharacterized protein</fullName>
    </submittedName>
</protein>
<evidence type="ECO:0000313" key="1">
    <source>
        <dbReference type="EMBL" id="MCA6063990.1"/>
    </source>
</evidence>
<organism evidence="1 2">
    <name type="scientific">Thalassolituus marinus</name>
    <dbReference type="NCBI Taxonomy" id="671053"/>
    <lineage>
        <taxon>Bacteria</taxon>
        <taxon>Pseudomonadati</taxon>
        <taxon>Pseudomonadota</taxon>
        <taxon>Gammaproteobacteria</taxon>
        <taxon>Oceanospirillales</taxon>
        <taxon>Oceanospirillaceae</taxon>
        <taxon>Thalassolituus</taxon>
    </lineage>
</organism>
<reference evidence="1 2" key="1">
    <citation type="submission" date="2020-12" db="EMBL/GenBank/DDBJ databases">
        <title>Novel Thalassolituus-related marine hydrocarbonoclastic bacteria mediated algae-derived hydrocarbons mineralization in twilight zone of the northern South China Sea.</title>
        <authorList>
            <person name="Dong C."/>
        </authorList>
    </citation>
    <scope>NUCLEOTIDE SEQUENCE [LARGE SCALE GENOMIC DNA]</scope>
    <source>
        <strain evidence="1 2">IMCC1826</strain>
    </source>
</reference>
<proteinExistence type="predicted"/>